<keyword evidence="5 11" id="KW-0130">Cell adhesion</keyword>
<dbReference type="InterPro" id="IPR013517">
    <property type="entry name" value="FG-GAP"/>
</dbReference>
<dbReference type="PANTHER" id="PTHR23220:SF133">
    <property type="entry name" value="INTEGRIN ALPHA-PS2"/>
    <property type="match status" value="1"/>
</dbReference>
<evidence type="ECO:0000256" key="1">
    <source>
        <dbReference type="ARBA" id="ARBA00004479"/>
    </source>
</evidence>
<evidence type="ECO:0000256" key="4">
    <source>
        <dbReference type="ARBA" id="ARBA00022737"/>
    </source>
</evidence>
<gene>
    <name evidence="15" type="ORF">OTU49_014395</name>
</gene>
<evidence type="ECO:0000256" key="6">
    <source>
        <dbReference type="ARBA" id="ARBA00023037"/>
    </source>
</evidence>
<reference evidence="15 16" key="1">
    <citation type="journal article" date="2024" name="BMC Genomics">
        <title>Genome assembly of redclaw crayfish (Cherax quadricarinatus) provides insights into its immune adaptation and hypoxia tolerance.</title>
        <authorList>
            <person name="Liu Z."/>
            <person name="Zheng J."/>
            <person name="Li H."/>
            <person name="Fang K."/>
            <person name="Wang S."/>
            <person name="He J."/>
            <person name="Zhou D."/>
            <person name="Weng S."/>
            <person name="Chi M."/>
            <person name="Gu Z."/>
            <person name="He J."/>
            <person name="Li F."/>
            <person name="Wang M."/>
        </authorList>
    </citation>
    <scope>NUCLEOTIDE SEQUENCE [LARGE SCALE GENOMIC DNA]</scope>
    <source>
        <strain evidence="15">ZL_2023a</strain>
    </source>
</reference>
<feature type="domain" description="Integrin alpha third immunoglobulin-like" evidence="14">
    <location>
        <begin position="796"/>
        <end position="960"/>
    </location>
</feature>
<evidence type="ECO:0008006" key="17">
    <source>
        <dbReference type="Google" id="ProtNLM"/>
    </source>
</evidence>
<keyword evidence="8 11" id="KW-0675">Receptor</keyword>
<comment type="subcellular location">
    <subcellularLocation>
        <location evidence="1 11">Membrane</location>
        <topology evidence="1 11">Single-pass type I membrane protein</topology>
    </subcellularLocation>
</comment>
<protein>
    <recommendedName>
        <fullName evidence="17">Integrin alpha-2 domain-containing protein</fullName>
    </recommendedName>
</protein>
<evidence type="ECO:0000313" key="16">
    <source>
        <dbReference type="Proteomes" id="UP001445076"/>
    </source>
</evidence>
<feature type="region of interest" description="Disordered" evidence="12">
    <location>
        <begin position="1026"/>
        <end position="1069"/>
    </location>
</feature>
<dbReference type="Pfam" id="PF01839">
    <property type="entry name" value="FG-GAP"/>
    <property type="match status" value="2"/>
</dbReference>
<feature type="non-terminal residue" evidence="15">
    <location>
        <position position="1"/>
    </location>
</feature>
<evidence type="ECO:0000256" key="3">
    <source>
        <dbReference type="ARBA" id="ARBA00022729"/>
    </source>
</evidence>
<dbReference type="GO" id="GO:0007160">
    <property type="term" value="P:cell-matrix adhesion"/>
    <property type="evidence" value="ECO:0007669"/>
    <property type="project" value="TreeGrafter"/>
</dbReference>
<dbReference type="InterPro" id="IPR028994">
    <property type="entry name" value="Integrin_alpha_N"/>
</dbReference>
<evidence type="ECO:0000256" key="8">
    <source>
        <dbReference type="ARBA" id="ARBA00023170"/>
    </source>
</evidence>
<feature type="compositionally biased region" description="Polar residues" evidence="12">
    <location>
        <begin position="1058"/>
        <end position="1069"/>
    </location>
</feature>
<dbReference type="GO" id="GO:0007157">
    <property type="term" value="P:heterophilic cell-cell adhesion via plasma membrane cell adhesion molecules"/>
    <property type="evidence" value="ECO:0007669"/>
    <property type="project" value="UniProtKB-ARBA"/>
</dbReference>
<dbReference type="InterPro" id="IPR032695">
    <property type="entry name" value="Integrin_dom_sf"/>
</dbReference>
<keyword evidence="6 11" id="KW-0401">Integrin</keyword>
<feature type="domain" description="Integrin alpha first immunoglubulin-like" evidence="13">
    <location>
        <begin position="502"/>
        <end position="608"/>
    </location>
</feature>
<dbReference type="PROSITE" id="PS51470">
    <property type="entry name" value="FG_GAP"/>
    <property type="match status" value="4"/>
</dbReference>
<dbReference type="AlphaFoldDB" id="A0AAW0Y5N7"/>
<dbReference type="InterPro" id="IPR018184">
    <property type="entry name" value="Integrin_alpha_C_CS"/>
</dbReference>
<accession>A0AAW0Y5N7</accession>
<evidence type="ECO:0000256" key="7">
    <source>
        <dbReference type="ARBA" id="ARBA00023136"/>
    </source>
</evidence>
<keyword evidence="7 11" id="KW-0472">Membrane</keyword>
<keyword evidence="11" id="KW-0812">Transmembrane</keyword>
<dbReference type="PROSITE" id="PS00242">
    <property type="entry name" value="INTEGRIN_ALPHA"/>
    <property type="match status" value="1"/>
</dbReference>
<evidence type="ECO:0000256" key="11">
    <source>
        <dbReference type="RuleBase" id="RU003762"/>
    </source>
</evidence>
<dbReference type="SUPFAM" id="SSF69318">
    <property type="entry name" value="Integrin alpha N-terminal domain"/>
    <property type="match status" value="1"/>
</dbReference>
<organism evidence="15 16">
    <name type="scientific">Cherax quadricarinatus</name>
    <name type="common">Australian red claw crayfish</name>
    <dbReference type="NCBI Taxonomy" id="27406"/>
    <lineage>
        <taxon>Eukaryota</taxon>
        <taxon>Metazoa</taxon>
        <taxon>Ecdysozoa</taxon>
        <taxon>Arthropoda</taxon>
        <taxon>Crustacea</taxon>
        <taxon>Multicrustacea</taxon>
        <taxon>Malacostraca</taxon>
        <taxon>Eumalacostraca</taxon>
        <taxon>Eucarida</taxon>
        <taxon>Decapoda</taxon>
        <taxon>Pleocyemata</taxon>
        <taxon>Astacidea</taxon>
        <taxon>Parastacoidea</taxon>
        <taxon>Parastacidae</taxon>
        <taxon>Cherax</taxon>
    </lineage>
</organism>
<dbReference type="InterPro" id="IPR000413">
    <property type="entry name" value="Integrin_alpha"/>
</dbReference>
<comment type="similarity">
    <text evidence="2 11">Belongs to the integrin alpha chain family.</text>
</comment>
<feature type="repeat" description="FG-GAP" evidence="10">
    <location>
        <begin position="301"/>
        <end position="362"/>
    </location>
</feature>
<feature type="repeat" description="FG-GAP" evidence="10">
    <location>
        <begin position="3"/>
        <end position="63"/>
    </location>
</feature>
<evidence type="ECO:0000256" key="12">
    <source>
        <dbReference type="SAM" id="MobiDB-lite"/>
    </source>
</evidence>
<evidence type="ECO:0000256" key="2">
    <source>
        <dbReference type="ARBA" id="ARBA00008054"/>
    </source>
</evidence>
<dbReference type="SUPFAM" id="SSF69179">
    <property type="entry name" value="Integrin domains"/>
    <property type="match status" value="3"/>
</dbReference>
<keyword evidence="4" id="KW-0677">Repeat</keyword>
<dbReference type="Gene3D" id="2.60.40.1510">
    <property type="entry name" value="ntegrin, alpha v. Chain A, domain 3"/>
    <property type="match status" value="1"/>
</dbReference>
<feature type="compositionally biased region" description="Acidic residues" evidence="12">
    <location>
        <begin position="1036"/>
        <end position="1045"/>
    </location>
</feature>
<feature type="transmembrane region" description="Helical" evidence="11">
    <location>
        <begin position="989"/>
        <end position="1011"/>
    </location>
</feature>
<dbReference type="Gene3D" id="2.60.40.1530">
    <property type="entry name" value="ntegrin, alpha v. Chain A, domain 4"/>
    <property type="match status" value="1"/>
</dbReference>
<keyword evidence="16" id="KW-1185">Reference proteome</keyword>
<dbReference type="GO" id="GO:0008305">
    <property type="term" value="C:integrin complex"/>
    <property type="evidence" value="ECO:0007669"/>
    <property type="project" value="InterPro"/>
</dbReference>
<dbReference type="Pfam" id="PF00357">
    <property type="entry name" value="Integrin_alpha"/>
    <property type="match status" value="1"/>
</dbReference>
<dbReference type="GO" id="GO:0007229">
    <property type="term" value="P:integrin-mediated signaling pathway"/>
    <property type="evidence" value="ECO:0007669"/>
    <property type="project" value="UniProtKB-KW"/>
</dbReference>
<evidence type="ECO:0000256" key="10">
    <source>
        <dbReference type="PROSITE-ProRule" id="PRU00803"/>
    </source>
</evidence>
<dbReference type="GO" id="GO:0005178">
    <property type="term" value="F:integrin binding"/>
    <property type="evidence" value="ECO:0007669"/>
    <property type="project" value="TreeGrafter"/>
</dbReference>
<dbReference type="PANTHER" id="PTHR23220">
    <property type="entry name" value="INTEGRIN ALPHA"/>
    <property type="match status" value="1"/>
</dbReference>
<dbReference type="SMART" id="SM00191">
    <property type="entry name" value="Int_alpha"/>
    <property type="match status" value="6"/>
</dbReference>
<evidence type="ECO:0000256" key="5">
    <source>
        <dbReference type="ARBA" id="ARBA00022889"/>
    </source>
</evidence>
<feature type="repeat" description="FG-GAP" evidence="10">
    <location>
        <begin position="437"/>
        <end position="501"/>
    </location>
</feature>
<keyword evidence="3" id="KW-0732">Signal</keyword>
<dbReference type="GO" id="GO:0009897">
    <property type="term" value="C:external side of plasma membrane"/>
    <property type="evidence" value="ECO:0007669"/>
    <property type="project" value="TreeGrafter"/>
</dbReference>
<evidence type="ECO:0000259" key="14">
    <source>
        <dbReference type="Pfam" id="PF20806"/>
    </source>
</evidence>
<dbReference type="Proteomes" id="UP001445076">
    <property type="component" value="Unassembled WGS sequence"/>
</dbReference>
<dbReference type="GO" id="GO:0048513">
    <property type="term" value="P:animal organ development"/>
    <property type="evidence" value="ECO:0007669"/>
    <property type="project" value="UniProtKB-ARBA"/>
</dbReference>
<feature type="repeat" description="FG-GAP" evidence="10">
    <location>
        <begin position="374"/>
        <end position="433"/>
    </location>
</feature>
<dbReference type="Gene3D" id="2.60.40.1460">
    <property type="entry name" value="Integrin domains. Chain A, domain 2"/>
    <property type="match status" value="1"/>
</dbReference>
<evidence type="ECO:0000256" key="9">
    <source>
        <dbReference type="ARBA" id="ARBA00023180"/>
    </source>
</evidence>
<keyword evidence="11" id="KW-1133">Transmembrane helix</keyword>
<evidence type="ECO:0000313" key="15">
    <source>
        <dbReference type="EMBL" id="KAK8751357.1"/>
    </source>
</evidence>
<dbReference type="Pfam" id="PF20806">
    <property type="entry name" value="Integrin_A_Ig_3"/>
    <property type="match status" value="1"/>
</dbReference>
<dbReference type="Gene3D" id="1.20.5.930">
    <property type="entry name" value="Bicelle-embedded integrin alpha(iib) transmembrane segment"/>
    <property type="match status" value="1"/>
</dbReference>
<dbReference type="PRINTS" id="PR01185">
    <property type="entry name" value="INTEGRINA"/>
</dbReference>
<sequence length="1069" mass="118840">LENPMLLQPADQSGIHFGFSLAHLYDGTHRRLLVGAPRANTSKELQRPGALYSCHLDTSTDKCEQVTVKQDKYREWITEDIQDDQGLGFSLASDGKENIVVCAPRWHVHELSGSRAKDLPLGICFAKRGSEPEFESFSPPYAFSAVQDISYLNNGSCQFGMSVAHGKGEQSFTVGSPGCWNWQGDTWEMDLEQSLENVTSLRRVSHLTLQDVDQIYDASASSPLPLYTTVTDLYLGYSVAGIIFGGVPAIVSSMPRTVSTRQLKVDDRDTILGPIIYILQQDTFNQNKLNVMDKMKPPETSSNDKDTGDTKFTFFGYSLTTLDVNGDGLEDVVAGAPFYYTSTNYDQGAIFVYMQKTFHLPGDVSQQLGYQMEGEKTGAPRMGSGPHGRFGSCVAALGDIDNDGYHDVAVGAPFLPDGGAVFVYMGSSNGLEKEHKQVIQASSVSPHMQLSGFGFSISQRLPGDSGLGYDVAVGAYTSDAVLVFRSKVVLSLIWTLNFSSFMDLTSENCTYKNQRYSCVQVSVCLNYHKINDNKLDAQTLDFIFSLSADKAKQRLLFNTGSSSVNDVMLGVPEDTERCQTYDILAKHDIQDVVKPFPIKGEISLISTDNKVMLHPSSEVYKEVELAIQVHCASEDVRLCLSDVILKYNIVKNYTLMASQPIEISFVVENRGETAYNTLFMIDSFGDLLLSESTSNIVCQIVLANIHCNIDSIFTNNSKVEFRLWLIPSANFFSSLRTHEAVFNMTANVTTTSGVTNPAAAHTTFQIPITVTPSLDLTKEASVPGVVEYNNSVYFKTPSEATSEEELGNEIKHKFKIFNGNKFSIYATEVTLMWPLKIDGMYLLYPMGYPSITGVRPEYCVFTGEELKFMESSSDKGYQERLDTRTLTMLDKNVPGSVVAGKNTEYALFNCSFGELGEKEEVYIQLRYRLVQRTIEKLEVGSDLQNISSRAELKMLQLPLSADPPSGSYVSYIFTEISYKEGSPKFAVAWWVYLVSILGGLLLLVLIALILWKCGFFKRNRLKQPDNLSQKEKKGEEEEEEEEEDNPVTPHTPMLKMTENASEDFQFSTN</sequence>
<dbReference type="EMBL" id="JARKIK010000006">
    <property type="protein sequence ID" value="KAK8751357.1"/>
    <property type="molecule type" value="Genomic_DNA"/>
</dbReference>
<dbReference type="GO" id="GO:0033627">
    <property type="term" value="P:cell adhesion mediated by integrin"/>
    <property type="evidence" value="ECO:0007669"/>
    <property type="project" value="TreeGrafter"/>
</dbReference>
<dbReference type="InterPro" id="IPR048286">
    <property type="entry name" value="Integrin_alpha_Ig-like_3"/>
</dbReference>
<dbReference type="Gene3D" id="2.130.10.130">
    <property type="entry name" value="Integrin alpha, N-terminal"/>
    <property type="match status" value="1"/>
</dbReference>
<keyword evidence="9" id="KW-0325">Glycoprotein</keyword>
<proteinExistence type="inferred from homology"/>
<dbReference type="InterPro" id="IPR013519">
    <property type="entry name" value="Int_alpha_beta-p"/>
</dbReference>
<dbReference type="InterPro" id="IPR013649">
    <property type="entry name" value="Integrin_alpha_Ig-like_1"/>
</dbReference>
<name>A0AAW0Y5N7_CHEQU</name>
<evidence type="ECO:0000259" key="13">
    <source>
        <dbReference type="Pfam" id="PF08441"/>
    </source>
</evidence>
<dbReference type="Pfam" id="PF08441">
    <property type="entry name" value="Integrin_A_Ig_1"/>
    <property type="match status" value="1"/>
</dbReference>
<comment type="caution">
    <text evidence="15">The sequence shown here is derived from an EMBL/GenBank/DDBJ whole genome shotgun (WGS) entry which is preliminary data.</text>
</comment>